<evidence type="ECO:0000313" key="3">
    <source>
        <dbReference type="EMBL" id="RRD59087.1"/>
    </source>
</evidence>
<dbReference type="Pfam" id="PF02661">
    <property type="entry name" value="Fic"/>
    <property type="match status" value="1"/>
</dbReference>
<protein>
    <submittedName>
        <fullName evidence="3">Fic family protein</fullName>
    </submittedName>
</protein>
<dbReference type="SUPFAM" id="SSF140931">
    <property type="entry name" value="Fic-like"/>
    <property type="match status" value="1"/>
</dbReference>
<proteinExistence type="predicted"/>
<name>A0A3P1XMH3_TANFO</name>
<dbReference type="EMBL" id="RQYS01000055">
    <property type="protein sequence ID" value="RRD59087.1"/>
    <property type="molecule type" value="Genomic_DNA"/>
</dbReference>
<organism evidence="3 4">
    <name type="scientific">Tannerella forsythia</name>
    <name type="common">Bacteroides forsythus</name>
    <dbReference type="NCBI Taxonomy" id="28112"/>
    <lineage>
        <taxon>Bacteria</taxon>
        <taxon>Pseudomonadati</taxon>
        <taxon>Bacteroidota</taxon>
        <taxon>Bacteroidia</taxon>
        <taxon>Bacteroidales</taxon>
        <taxon>Tannerellaceae</taxon>
        <taxon>Tannerella</taxon>
    </lineage>
</organism>
<dbReference type="AlphaFoldDB" id="A0A3P1XMH3"/>
<accession>A0A3P1XMH3</accession>
<comment type="caution">
    <text evidence="3">The sequence shown here is derived from an EMBL/GenBank/DDBJ whole genome shotgun (WGS) entry which is preliminary data.</text>
</comment>
<evidence type="ECO:0000313" key="4">
    <source>
        <dbReference type="Proteomes" id="UP000278609"/>
    </source>
</evidence>
<reference evidence="3 4" key="1">
    <citation type="submission" date="2018-11" db="EMBL/GenBank/DDBJ databases">
        <title>Genomes From Bacteria Associated with the Canine Oral Cavity: a Test Case for Automated Genome-Based Taxonomic Assignment.</title>
        <authorList>
            <person name="Coil D.A."/>
            <person name="Jospin G."/>
            <person name="Darling A.E."/>
            <person name="Wallis C."/>
            <person name="Davis I.J."/>
            <person name="Harris S."/>
            <person name="Eisen J.A."/>
            <person name="Holcombe L.J."/>
            <person name="O'Flynn C."/>
        </authorList>
    </citation>
    <scope>NUCLEOTIDE SEQUENCE [LARGE SCALE GENOMIC DNA]</scope>
    <source>
        <strain evidence="3 4">OH2617_COT-023</strain>
    </source>
</reference>
<dbReference type="InterPro" id="IPR040198">
    <property type="entry name" value="Fido_containing"/>
</dbReference>
<feature type="active site" evidence="1">
    <location>
        <position position="198"/>
    </location>
</feature>
<feature type="domain" description="Fido" evidence="2">
    <location>
        <begin position="98"/>
        <end position="263"/>
    </location>
</feature>
<dbReference type="RefSeq" id="WP_124752357.1">
    <property type="nucleotide sequence ID" value="NZ_RQYS01000055.1"/>
</dbReference>
<dbReference type="PROSITE" id="PS51459">
    <property type="entry name" value="FIDO"/>
    <property type="match status" value="1"/>
</dbReference>
<dbReference type="Pfam" id="PF13776">
    <property type="entry name" value="DUF4172"/>
    <property type="match status" value="1"/>
</dbReference>
<gene>
    <name evidence="3" type="ORF">EII40_11405</name>
</gene>
<evidence type="ECO:0000256" key="1">
    <source>
        <dbReference type="PIRSR" id="PIRSR640198-1"/>
    </source>
</evidence>
<dbReference type="InterPro" id="IPR003812">
    <property type="entry name" value="Fido"/>
</dbReference>
<dbReference type="InterPro" id="IPR036597">
    <property type="entry name" value="Fido-like_dom_sf"/>
</dbReference>
<dbReference type="PANTHER" id="PTHR13504:SF33">
    <property type="entry name" value="FIC FAMILY PROTEIN"/>
    <property type="match status" value="1"/>
</dbReference>
<dbReference type="OrthoDB" id="9814400at2"/>
<sequence>MRKTAIWQEKGWPYLTWNSQEVMSILGEVRNRQGRLVGKTSLLGIDLKKNALLNAISNEILRSAELDGHTLDADKVRMSVIHQLKLEKKQKPDHDIDITVDGVVRVSTDVLRNYLEPVTEERIWGWRDALSLLSPDPSSHTDAVTTATSSGSLHYFAMQDTSPISNEMKRFVKWMNTKHPTDPVLKAAVAHIYFWLLHPFATGNGQIARAISQLFLTRADNFPQRFFCLSEQFCKRKETYRQLLETACIHNLDITEWIMWFLHCLEAALTEAEASITRILEKSKFWEKYRLVRLNDRQVKMINLLWEGMDDKITSSIWANINLCSPDTALRDIQDLIDKKILHKHGDGGRSTSYGLKN</sequence>
<dbReference type="Proteomes" id="UP000278609">
    <property type="component" value="Unassembled WGS sequence"/>
</dbReference>
<evidence type="ECO:0000259" key="2">
    <source>
        <dbReference type="PROSITE" id="PS51459"/>
    </source>
</evidence>
<dbReference type="Gene3D" id="1.10.3290.10">
    <property type="entry name" value="Fido-like domain"/>
    <property type="match status" value="1"/>
</dbReference>
<dbReference type="PANTHER" id="PTHR13504">
    <property type="entry name" value="FIDO DOMAIN-CONTAINING PROTEIN DDB_G0283145"/>
    <property type="match status" value="1"/>
</dbReference>
<dbReference type="InterPro" id="IPR025230">
    <property type="entry name" value="DUF4172"/>
</dbReference>